<evidence type="ECO:0000256" key="3">
    <source>
        <dbReference type="SAM" id="Coils"/>
    </source>
</evidence>
<comment type="similarity">
    <text evidence="2">Belongs to the Sph1/Sph2 family.</text>
</comment>
<proteinExistence type="inferred from homology"/>
<dbReference type="Proteomes" id="UP000011602">
    <property type="component" value="Unassembled WGS sequence"/>
</dbReference>
<dbReference type="SUPFAM" id="SSF52540">
    <property type="entry name" value="P-loop containing nucleoside triphosphate hydrolases"/>
    <property type="match status" value="2"/>
</dbReference>
<feature type="compositionally biased region" description="Acidic residues" evidence="4">
    <location>
        <begin position="246"/>
        <end position="259"/>
    </location>
</feature>
<evidence type="ECO:0000256" key="4">
    <source>
        <dbReference type="SAM" id="MobiDB-lite"/>
    </source>
</evidence>
<evidence type="ECO:0000256" key="1">
    <source>
        <dbReference type="ARBA" id="ARBA00023054"/>
    </source>
</evidence>
<feature type="region of interest" description="Disordered" evidence="4">
    <location>
        <begin position="195"/>
        <end position="218"/>
    </location>
</feature>
<gene>
    <name evidence="5" type="ORF">C493_18291</name>
</gene>
<evidence type="ECO:0000313" key="6">
    <source>
        <dbReference type="Proteomes" id="UP000011602"/>
    </source>
</evidence>
<accession>L9WNJ3</accession>
<organism evidence="5 6">
    <name type="scientific">Natronolimnohabitans innermongolicus JCM 12255</name>
    <dbReference type="NCBI Taxonomy" id="1227499"/>
    <lineage>
        <taxon>Archaea</taxon>
        <taxon>Methanobacteriati</taxon>
        <taxon>Methanobacteriota</taxon>
        <taxon>Stenosarchaea group</taxon>
        <taxon>Halobacteria</taxon>
        <taxon>Halobacteriales</taxon>
        <taxon>Natrialbaceae</taxon>
        <taxon>Natronolimnohabitans</taxon>
    </lineage>
</organism>
<evidence type="ECO:0000256" key="2">
    <source>
        <dbReference type="ARBA" id="ARBA00049666"/>
    </source>
</evidence>
<comment type="caution">
    <text evidence="5">The sequence shown here is derived from an EMBL/GenBank/DDBJ whole genome shotgun (WGS) entry which is preliminary data.</text>
</comment>
<dbReference type="PATRIC" id="fig|1227499.3.peg.3769"/>
<keyword evidence="6" id="KW-1185">Reference proteome</keyword>
<dbReference type="Gene3D" id="3.40.50.300">
    <property type="entry name" value="P-loop containing nucleotide triphosphate hydrolases"/>
    <property type="match status" value="2"/>
</dbReference>
<dbReference type="AlphaFoldDB" id="L9WNJ3"/>
<dbReference type="OrthoDB" id="241568at2157"/>
<dbReference type="InterPro" id="IPR027417">
    <property type="entry name" value="P-loop_NTPase"/>
</dbReference>
<dbReference type="STRING" id="1227499.C493_18291"/>
<dbReference type="PANTHER" id="PTHR32114:SF2">
    <property type="entry name" value="ABC TRANSPORTER ABCH.3"/>
    <property type="match status" value="1"/>
</dbReference>
<feature type="coiled-coil region" evidence="3">
    <location>
        <begin position="349"/>
        <end position="519"/>
    </location>
</feature>
<dbReference type="PANTHER" id="PTHR32114">
    <property type="entry name" value="ABC TRANSPORTER ABCH.3"/>
    <property type="match status" value="1"/>
</dbReference>
<reference evidence="5 6" key="1">
    <citation type="journal article" date="2014" name="PLoS Genet.">
        <title>Phylogenetically driven sequencing of extremely halophilic archaea reveals strategies for static and dynamic osmo-response.</title>
        <authorList>
            <person name="Becker E.A."/>
            <person name="Seitzer P.M."/>
            <person name="Tritt A."/>
            <person name="Larsen D."/>
            <person name="Krusor M."/>
            <person name="Yao A.I."/>
            <person name="Wu D."/>
            <person name="Madern D."/>
            <person name="Eisen J.A."/>
            <person name="Darling A.E."/>
            <person name="Facciotti M.T."/>
        </authorList>
    </citation>
    <scope>NUCLEOTIDE SEQUENCE [LARGE SCALE GENOMIC DNA]</scope>
    <source>
        <strain evidence="5 6">JCM 12255</strain>
    </source>
</reference>
<dbReference type="Gene3D" id="1.10.287.1490">
    <property type="match status" value="1"/>
</dbReference>
<name>L9WNJ3_9EURY</name>
<keyword evidence="1 3" id="KW-0175">Coiled coil</keyword>
<feature type="region of interest" description="Disordered" evidence="4">
    <location>
        <begin position="245"/>
        <end position="272"/>
    </location>
</feature>
<dbReference type="EMBL" id="AOHZ01000084">
    <property type="protein sequence ID" value="ELY50962.1"/>
    <property type="molecule type" value="Genomic_DNA"/>
</dbReference>
<dbReference type="NCBIfam" id="NF045487">
    <property type="entry name" value="ASRP"/>
    <property type="match status" value="1"/>
</dbReference>
<evidence type="ECO:0000313" key="5">
    <source>
        <dbReference type="EMBL" id="ELY50962.1"/>
    </source>
</evidence>
<feature type="compositionally biased region" description="Basic and acidic residues" evidence="4">
    <location>
        <begin position="207"/>
        <end position="218"/>
    </location>
</feature>
<feature type="compositionally biased region" description="Acidic residues" evidence="4">
    <location>
        <begin position="195"/>
        <end position="206"/>
    </location>
</feature>
<sequence length="662" mass="76133">MKTDLETAERDTPAQATLYADNIGGIDEAKVSFEQGVTVLSGRNATNRTSLLQAIMAALGSDQVSLKADASEGEAELELGDDLYRRSLERRNGTIVTDGEPYLEDPELADLFAFLLESNEARRAVRRGDDLRELIMRPVDTEAIKAEIERCEQRKRQIDEELEELDELEGRLPDLEAKRTRLNDELEELREELEAAQEELDETNVDVEERREEQSELETKLEELRETRSEIERVRERIETERESIDALEEEREEVESELESLSTGDETDRSKLEAEIDTLQAEKADLSEEISQLQSTIQFNEQLLSGQESILPEGSSDDGGDGDGDVTDQLLADDETVTCWTCGSSVARDQIETTIEQLRTARQERLEERSELNTELDERRETLSTINENRTEYRQTQRRLDSIDDEMERREERVDDLIDEREELTDEIDDLEAEIDDLETEDYGDVLDQHKEVNQLEFELERKQRELENIEEQIDDIEDRLDEREGLEARRDDVTDELTDLRTRIDQIEADAVEAFNEHMENLLEVLGYGNLDRIWIDRTSREVREGRRKVTRSSFDLKIVRSTDDGAAYEDTIDHLSESEREVTGLVFALAGYLVHEVYETVPFMLLDSLEAIDSERIAKVIEYFQSYVPYLTVALLDEDAQAVDVDHEVVSEIGSPTTP</sequence>
<dbReference type="RefSeq" id="WP_007260918.1">
    <property type="nucleotide sequence ID" value="NZ_AOHZ01000084.1"/>
</dbReference>
<protein>
    <submittedName>
        <fullName evidence="5">Kinetochore-Ndc80 complex, subunit Spc25</fullName>
    </submittedName>
</protein>
<dbReference type="eggNOG" id="arCOG00373">
    <property type="taxonomic scope" value="Archaea"/>
</dbReference>